<gene>
    <name evidence="2" type="ORF">KSB_63220</name>
</gene>
<comment type="caution">
    <text evidence="2">The sequence shown here is derived from an EMBL/GenBank/DDBJ whole genome shotgun (WGS) entry which is preliminary data.</text>
</comment>
<reference evidence="2 3" key="1">
    <citation type="journal article" date="2021" name="Int. J. Syst. Evol. Microbiol.">
        <title>Reticulibacter mediterranei gen. nov., sp. nov., within the new family Reticulibacteraceae fam. nov., and Ktedonospora formicarum gen. nov., sp. nov., Ktedonobacter robiniae sp. nov., Dictyobacter formicarum sp. nov. and Dictyobacter arantiisoli sp. nov., belonging to the class Ktedonobacteria.</title>
        <authorList>
            <person name="Yabe S."/>
            <person name="Zheng Y."/>
            <person name="Wang C.M."/>
            <person name="Sakai Y."/>
            <person name="Abe K."/>
            <person name="Yokota A."/>
            <person name="Donadio S."/>
            <person name="Cavaletti L."/>
            <person name="Monciardini P."/>
        </authorList>
    </citation>
    <scope>NUCLEOTIDE SEQUENCE [LARGE SCALE GENOMIC DNA]</scope>
    <source>
        <strain evidence="2 3">SOSP1-30</strain>
    </source>
</reference>
<dbReference type="InterPro" id="IPR032710">
    <property type="entry name" value="NTF2-like_dom_sf"/>
</dbReference>
<proteinExistence type="predicted"/>
<dbReference type="SUPFAM" id="SSF54427">
    <property type="entry name" value="NTF2-like"/>
    <property type="match status" value="1"/>
</dbReference>
<accession>A0ABQ3UYW4</accession>
<dbReference type="RefSeq" id="WP_201374138.1">
    <property type="nucleotide sequence ID" value="NZ_BNJG01000002.1"/>
</dbReference>
<sequence length="148" mass="16758">MAVEEYKQNDEAAMKRAIEDGVEAVRTKNIEGVMSLYAPEVVSFDIVPPLRYVGADAFRNVWEEVFSSFQGPIGYEMHDLTITVGDDVAFAHSLNHISGTMNNELKTDLWLRWTACFRKIKGMWLIVHHQNSVPVDLQHGKAVLDLKP</sequence>
<dbReference type="Gene3D" id="3.10.450.50">
    <property type="match status" value="1"/>
</dbReference>
<protein>
    <recommendedName>
        <fullName evidence="1">SnoaL-like domain-containing protein</fullName>
    </recommendedName>
</protein>
<keyword evidence="3" id="KW-1185">Reference proteome</keyword>
<feature type="domain" description="SnoaL-like" evidence="1">
    <location>
        <begin position="17"/>
        <end position="135"/>
    </location>
</feature>
<name>A0ABQ3UYW4_9CHLR</name>
<dbReference type="Pfam" id="PF13474">
    <property type="entry name" value="SnoaL_3"/>
    <property type="match status" value="1"/>
</dbReference>
<dbReference type="EMBL" id="BNJG01000002">
    <property type="protein sequence ID" value="GHO57847.1"/>
    <property type="molecule type" value="Genomic_DNA"/>
</dbReference>
<dbReference type="InterPro" id="IPR037401">
    <property type="entry name" value="SnoaL-like"/>
</dbReference>
<evidence type="ECO:0000259" key="1">
    <source>
        <dbReference type="Pfam" id="PF13474"/>
    </source>
</evidence>
<organism evidence="2 3">
    <name type="scientific">Ktedonobacter robiniae</name>
    <dbReference type="NCBI Taxonomy" id="2778365"/>
    <lineage>
        <taxon>Bacteria</taxon>
        <taxon>Bacillati</taxon>
        <taxon>Chloroflexota</taxon>
        <taxon>Ktedonobacteria</taxon>
        <taxon>Ktedonobacterales</taxon>
        <taxon>Ktedonobacteraceae</taxon>
        <taxon>Ktedonobacter</taxon>
    </lineage>
</organism>
<evidence type="ECO:0000313" key="2">
    <source>
        <dbReference type="EMBL" id="GHO57847.1"/>
    </source>
</evidence>
<dbReference type="Proteomes" id="UP000654345">
    <property type="component" value="Unassembled WGS sequence"/>
</dbReference>
<evidence type="ECO:0000313" key="3">
    <source>
        <dbReference type="Proteomes" id="UP000654345"/>
    </source>
</evidence>